<dbReference type="Proteomes" id="UP001345219">
    <property type="component" value="Chromosome 24"/>
</dbReference>
<name>A0AAN7QLM4_9MYRT</name>
<organism evidence="17 18">
    <name type="scientific">Trapa incisa</name>
    <dbReference type="NCBI Taxonomy" id="236973"/>
    <lineage>
        <taxon>Eukaryota</taxon>
        <taxon>Viridiplantae</taxon>
        <taxon>Streptophyta</taxon>
        <taxon>Embryophyta</taxon>
        <taxon>Tracheophyta</taxon>
        <taxon>Spermatophyta</taxon>
        <taxon>Magnoliopsida</taxon>
        <taxon>eudicotyledons</taxon>
        <taxon>Gunneridae</taxon>
        <taxon>Pentapetalae</taxon>
        <taxon>rosids</taxon>
        <taxon>malvids</taxon>
        <taxon>Myrtales</taxon>
        <taxon>Lythraceae</taxon>
        <taxon>Trapa</taxon>
    </lineage>
</organism>
<dbReference type="Gene3D" id="3.30.200.20">
    <property type="entry name" value="Phosphorylase Kinase, domain 1"/>
    <property type="match status" value="1"/>
</dbReference>
<evidence type="ECO:0000256" key="4">
    <source>
        <dbReference type="ARBA" id="ARBA00022553"/>
    </source>
</evidence>
<dbReference type="FunFam" id="3.30.200.20:FF:000178">
    <property type="entry name" value="serine/threonine-protein kinase PBS1-like"/>
    <property type="match status" value="1"/>
</dbReference>
<dbReference type="FunFam" id="1.10.510.10:FF:000035">
    <property type="entry name" value="Putative receptor-like serine/threonine-protein kinase"/>
    <property type="match status" value="1"/>
</dbReference>
<dbReference type="InterPro" id="IPR000719">
    <property type="entry name" value="Prot_kinase_dom"/>
</dbReference>
<evidence type="ECO:0000256" key="3">
    <source>
        <dbReference type="ARBA" id="ARBA00022527"/>
    </source>
</evidence>
<keyword evidence="11 15" id="KW-0472">Membrane</keyword>
<evidence type="ECO:0000256" key="8">
    <source>
        <dbReference type="ARBA" id="ARBA00022777"/>
    </source>
</evidence>
<evidence type="ECO:0000313" key="18">
    <source>
        <dbReference type="Proteomes" id="UP001345219"/>
    </source>
</evidence>
<evidence type="ECO:0000256" key="5">
    <source>
        <dbReference type="ARBA" id="ARBA00022679"/>
    </source>
</evidence>
<dbReference type="EC" id="2.7.11.1" evidence="2"/>
<feature type="region of interest" description="Disordered" evidence="14">
    <location>
        <begin position="56"/>
        <end position="103"/>
    </location>
</feature>
<evidence type="ECO:0000256" key="14">
    <source>
        <dbReference type="SAM" id="MobiDB-lite"/>
    </source>
</evidence>
<dbReference type="InterPro" id="IPR001245">
    <property type="entry name" value="Ser-Thr/Tyr_kinase_cat_dom"/>
</dbReference>
<evidence type="ECO:0000256" key="12">
    <source>
        <dbReference type="ARBA" id="ARBA00047899"/>
    </source>
</evidence>
<feature type="compositionally biased region" description="Basic residues" evidence="14">
    <location>
        <begin position="56"/>
        <end position="66"/>
    </location>
</feature>
<dbReference type="Pfam" id="PF07714">
    <property type="entry name" value="PK_Tyr_Ser-Thr"/>
    <property type="match status" value="1"/>
</dbReference>
<gene>
    <name evidence="17" type="ORF">SAY87_030335</name>
</gene>
<keyword evidence="3" id="KW-0723">Serine/threonine-protein kinase</keyword>
<dbReference type="GO" id="GO:0004674">
    <property type="term" value="F:protein serine/threonine kinase activity"/>
    <property type="evidence" value="ECO:0007669"/>
    <property type="project" value="UniProtKB-KW"/>
</dbReference>
<evidence type="ECO:0000256" key="11">
    <source>
        <dbReference type="ARBA" id="ARBA00023136"/>
    </source>
</evidence>
<comment type="catalytic activity">
    <reaction evidence="13">
        <text>L-seryl-[protein] + ATP = O-phospho-L-seryl-[protein] + ADP + H(+)</text>
        <dbReference type="Rhea" id="RHEA:17989"/>
        <dbReference type="Rhea" id="RHEA-COMP:9863"/>
        <dbReference type="Rhea" id="RHEA-COMP:11604"/>
        <dbReference type="ChEBI" id="CHEBI:15378"/>
        <dbReference type="ChEBI" id="CHEBI:29999"/>
        <dbReference type="ChEBI" id="CHEBI:30616"/>
        <dbReference type="ChEBI" id="CHEBI:83421"/>
        <dbReference type="ChEBI" id="CHEBI:456216"/>
        <dbReference type="EC" id="2.7.11.1"/>
    </reaction>
</comment>
<feature type="compositionally biased region" description="Pro residues" evidence="14">
    <location>
        <begin position="92"/>
        <end position="101"/>
    </location>
</feature>
<dbReference type="Gene3D" id="1.10.510.10">
    <property type="entry name" value="Transferase(Phosphotransferase) domain 1"/>
    <property type="match status" value="1"/>
</dbReference>
<dbReference type="EMBL" id="JAXIOK010000005">
    <property type="protein sequence ID" value="KAK4769803.1"/>
    <property type="molecule type" value="Genomic_DNA"/>
</dbReference>
<evidence type="ECO:0000256" key="1">
    <source>
        <dbReference type="ARBA" id="ARBA00004167"/>
    </source>
</evidence>
<dbReference type="GO" id="GO:0005524">
    <property type="term" value="F:ATP binding"/>
    <property type="evidence" value="ECO:0007669"/>
    <property type="project" value="UniProtKB-KW"/>
</dbReference>
<sequence>MTTFSLSSINAFLAKRTSVFGLRMWVVIGISFGSLIVAALFLIIFCLTCCRGRGRRRRHSSTKRRGGQYTNSADPSASVRPDPRDIQDVVPRPSPPPPPVPEIRLDVRRADHRAAHSDLYSSGDSRETAGFETDSAGISRNADGDVFDMALAWGRRYSLRELEAATGGLSEESVIGKGDDGVVYCGILENSTVVAIKSLSNRRGQAERDFKLEVEAIGRVKHKNLVKLLGYCVEGPYRMLVYEYVDNGNLGRWLHGDVGDDSPLTWDIRMNIIVGTAKALAYLHEGLEPKVVHRNVKSSNILLDRQWNPKVSDFGLAKLLEPEVTHVSTRVVGTFGYLAPEYAHTGKLTEKSDVYSFGVLIMEVITGRIPVDYSRPRPEVNLVDWLKATVGDGRAEEVVDPKLPDMPTSKVLKRILLVALLCVDPDLRKRPTMGYIIHMLEAAGDSLIRNLSQR</sequence>
<keyword evidence="10 15" id="KW-1133">Transmembrane helix</keyword>
<keyword evidence="18" id="KW-1185">Reference proteome</keyword>
<dbReference type="CDD" id="cd14066">
    <property type="entry name" value="STKc_IRAK"/>
    <property type="match status" value="1"/>
</dbReference>
<keyword evidence="5" id="KW-0808">Transferase</keyword>
<feature type="domain" description="Protein kinase" evidence="16">
    <location>
        <begin position="169"/>
        <end position="448"/>
    </location>
</feature>
<dbReference type="SUPFAM" id="SSF56112">
    <property type="entry name" value="Protein kinase-like (PK-like)"/>
    <property type="match status" value="1"/>
</dbReference>
<evidence type="ECO:0000256" key="7">
    <source>
        <dbReference type="ARBA" id="ARBA00022741"/>
    </source>
</evidence>
<dbReference type="PANTHER" id="PTHR47984:SF22">
    <property type="entry name" value="OS03G0125600 PROTEIN"/>
    <property type="match status" value="1"/>
</dbReference>
<proteinExistence type="predicted"/>
<comment type="catalytic activity">
    <reaction evidence="12">
        <text>L-threonyl-[protein] + ATP = O-phospho-L-threonyl-[protein] + ADP + H(+)</text>
        <dbReference type="Rhea" id="RHEA:46608"/>
        <dbReference type="Rhea" id="RHEA-COMP:11060"/>
        <dbReference type="Rhea" id="RHEA-COMP:11605"/>
        <dbReference type="ChEBI" id="CHEBI:15378"/>
        <dbReference type="ChEBI" id="CHEBI:30013"/>
        <dbReference type="ChEBI" id="CHEBI:30616"/>
        <dbReference type="ChEBI" id="CHEBI:61977"/>
        <dbReference type="ChEBI" id="CHEBI:456216"/>
        <dbReference type="EC" id="2.7.11.1"/>
    </reaction>
</comment>
<feature type="transmembrane region" description="Helical" evidence="15">
    <location>
        <begin position="24"/>
        <end position="50"/>
    </location>
</feature>
<keyword evidence="9" id="KW-0067">ATP-binding</keyword>
<evidence type="ECO:0000256" key="10">
    <source>
        <dbReference type="ARBA" id="ARBA00022989"/>
    </source>
</evidence>
<protein>
    <recommendedName>
        <fullName evidence="2">non-specific serine/threonine protein kinase</fullName>
        <ecNumber evidence="2">2.7.11.1</ecNumber>
    </recommendedName>
</protein>
<evidence type="ECO:0000259" key="16">
    <source>
        <dbReference type="PROSITE" id="PS50011"/>
    </source>
</evidence>
<comment type="caution">
    <text evidence="17">The sequence shown here is derived from an EMBL/GenBank/DDBJ whole genome shotgun (WGS) entry which is preliminary data.</text>
</comment>
<dbReference type="AlphaFoldDB" id="A0AAN7QLM4"/>
<evidence type="ECO:0000256" key="6">
    <source>
        <dbReference type="ARBA" id="ARBA00022692"/>
    </source>
</evidence>
<keyword evidence="7" id="KW-0547">Nucleotide-binding</keyword>
<accession>A0AAN7QLM4</accession>
<keyword evidence="4" id="KW-0597">Phosphoprotein</keyword>
<evidence type="ECO:0000256" key="15">
    <source>
        <dbReference type="SAM" id="Phobius"/>
    </source>
</evidence>
<keyword evidence="8" id="KW-0418">Kinase</keyword>
<dbReference type="PANTHER" id="PTHR47984">
    <property type="entry name" value="OS01G0323000 PROTEIN"/>
    <property type="match status" value="1"/>
</dbReference>
<dbReference type="InterPro" id="IPR011009">
    <property type="entry name" value="Kinase-like_dom_sf"/>
</dbReference>
<dbReference type="PROSITE" id="PS50011">
    <property type="entry name" value="PROTEIN_KINASE_DOM"/>
    <property type="match status" value="1"/>
</dbReference>
<evidence type="ECO:0000256" key="13">
    <source>
        <dbReference type="ARBA" id="ARBA00048679"/>
    </source>
</evidence>
<evidence type="ECO:0000313" key="17">
    <source>
        <dbReference type="EMBL" id="KAK4769803.1"/>
    </source>
</evidence>
<comment type="subcellular location">
    <subcellularLocation>
        <location evidence="1">Membrane</location>
        <topology evidence="1">Single-pass membrane protein</topology>
    </subcellularLocation>
</comment>
<evidence type="ECO:0000256" key="9">
    <source>
        <dbReference type="ARBA" id="ARBA00022840"/>
    </source>
</evidence>
<reference evidence="17 18" key="1">
    <citation type="journal article" date="2023" name="Hortic Res">
        <title>Pangenome of water caltrop reveals structural variations and asymmetric subgenome divergence after allopolyploidization.</title>
        <authorList>
            <person name="Zhang X."/>
            <person name="Chen Y."/>
            <person name="Wang L."/>
            <person name="Yuan Y."/>
            <person name="Fang M."/>
            <person name="Shi L."/>
            <person name="Lu R."/>
            <person name="Comes H.P."/>
            <person name="Ma Y."/>
            <person name="Chen Y."/>
            <person name="Huang G."/>
            <person name="Zhou Y."/>
            <person name="Zheng Z."/>
            <person name="Qiu Y."/>
        </authorList>
    </citation>
    <scope>NUCLEOTIDE SEQUENCE [LARGE SCALE GENOMIC DNA]</scope>
    <source>
        <tissue evidence="17">Roots</tissue>
    </source>
</reference>
<dbReference type="GO" id="GO:0016020">
    <property type="term" value="C:membrane"/>
    <property type="evidence" value="ECO:0007669"/>
    <property type="project" value="UniProtKB-SubCell"/>
</dbReference>
<evidence type="ECO:0000256" key="2">
    <source>
        <dbReference type="ARBA" id="ARBA00012513"/>
    </source>
</evidence>
<keyword evidence="6 15" id="KW-0812">Transmembrane</keyword>
<dbReference type="InterPro" id="IPR052232">
    <property type="entry name" value="RLK_Ser/Thr-Kinase"/>
</dbReference>